<keyword evidence="2" id="KW-1185">Reference proteome</keyword>
<reference evidence="1" key="1">
    <citation type="submission" date="2020-05" db="EMBL/GenBank/DDBJ databases">
        <title>Large-scale comparative analyses of tick genomes elucidate their genetic diversity and vector capacities.</title>
        <authorList>
            <person name="Jia N."/>
            <person name="Wang J."/>
            <person name="Shi W."/>
            <person name="Du L."/>
            <person name="Sun Y."/>
            <person name="Zhan W."/>
            <person name="Jiang J."/>
            <person name="Wang Q."/>
            <person name="Zhang B."/>
            <person name="Ji P."/>
            <person name="Sakyi L.B."/>
            <person name="Cui X."/>
            <person name="Yuan T."/>
            <person name="Jiang B."/>
            <person name="Yang W."/>
            <person name="Lam T.T.-Y."/>
            <person name="Chang Q."/>
            <person name="Ding S."/>
            <person name="Wang X."/>
            <person name="Zhu J."/>
            <person name="Ruan X."/>
            <person name="Zhao L."/>
            <person name="Wei J."/>
            <person name="Que T."/>
            <person name="Du C."/>
            <person name="Cheng J."/>
            <person name="Dai P."/>
            <person name="Han X."/>
            <person name="Huang E."/>
            <person name="Gao Y."/>
            <person name="Liu J."/>
            <person name="Shao H."/>
            <person name="Ye R."/>
            <person name="Li L."/>
            <person name="Wei W."/>
            <person name="Wang X."/>
            <person name="Wang C."/>
            <person name="Yang T."/>
            <person name="Huo Q."/>
            <person name="Li W."/>
            <person name="Guo W."/>
            <person name="Chen H."/>
            <person name="Zhou L."/>
            <person name="Ni X."/>
            <person name="Tian J."/>
            <person name="Zhou Y."/>
            <person name="Sheng Y."/>
            <person name="Liu T."/>
            <person name="Pan Y."/>
            <person name="Xia L."/>
            <person name="Li J."/>
            <person name="Zhao F."/>
            <person name="Cao W."/>
        </authorList>
    </citation>
    <scope>NUCLEOTIDE SEQUENCE</scope>
    <source>
        <strain evidence="1">Dsil-2018</strain>
    </source>
</reference>
<dbReference type="Proteomes" id="UP000821865">
    <property type="component" value="Chromosome 5"/>
</dbReference>
<evidence type="ECO:0000313" key="2">
    <source>
        <dbReference type="Proteomes" id="UP000821865"/>
    </source>
</evidence>
<organism evidence="1 2">
    <name type="scientific">Dermacentor silvarum</name>
    <name type="common">Tick</name>
    <dbReference type="NCBI Taxonomy" id="543639"/>
    <lineage>
        <taxon>Eukaryota</taxon>
        <taxon>Metazoa</taxon>
        <taxon>Ecdysozoa</taxon>
        <taxon>Arthropoda</taxon>
        <taxon>Chelicerata</taxon>
        <taxon>Arachnida</taxon>
        <taxon>Acari</taxon>
        <taxon>Parasitiformes</taxon>
        <taxon>Ixodida</taxon>
        <taxon>Ixodoidea</taxon>
        <taxon>Ixodidae</taxon>
        <taxon>Rhipicephalinae</taxon>
        <taxon>Dermacentor</taxon>
    </lineage>
</organism>
<name>A0ACB8CTM8_DERSI</name>
<evidence type="ECO:0000313" key="1">
    <source>
        <dbReference type="EMBL" id="KAH7950258.1"/>
    </source>
</evidence>
<accession>A0ACB8CTM8</accession>
<proteinExistence type="predicted"/>
<gene>
    <name evidence="1" type="ORF">HPB49_021600</name>
</gene>
<comment type="caution">
    <text evidence="1">The sequence shown here is derived from an EMBL/GenBank/DDBJ whole genome shotgun (WGS) entry which is preliminary data.</text>
</comment>
<protein>
    <submittedName>
        <fullName evidence="1">Uncharacterized protein</fullName>
    </submittedName>
</protein>
<sequence>MLANKEYEFQAYVAAPDASCKGVFSGIEKNTTPTTLMTNLRSPMVQVLHARMMVNSTTAIITFSGIRVPRYIYYYGVEYRCNNH</sequence>
<dbReference type="EMBL" id="CM023474">
    <property type="protein sequence ID" value="KAH7950258.1"/>
    <property type="molecule type" value="Genomic_DNA"/>
</dbReference>